<dbReference type="AlphaFoldDB" id="A0A2M7QEJ2"/>
<protein>
    <submittedName>
        <fullName evidence="1">Uncharacterized protein</fullName>
    </submittedName>
</protein>
<gene>
    <name evidence="1" type="ORF">COY90_01470</name>
</gene>
<dbReference type="GO" id="GO:0003700">
    <property type="term" value="F:DNA-binding transcription factor activity"/>
    <property type="evidence" value="ECO:0007669"/>
    <property type="project" value="InterPro"/>
</dbReference>
<reference evidence="2" key="1">
    <citation type="submission" date="2017-09" db="EMBL/GenBank/DDBJ databases">
        <title>Depth-based differentiation of microbial function through sediment-hosted aquifers and enrichment of novel symbionts in the deep terrestrial subsurface.</title>
        <authorList>
            <person name="Probst A.J."/>
            <person name="Ladd B."/>
            <person name="Jarett J.K."/>
            <person name="Geller-Mcgrath D.E."/>
            <person name="Sieber C.M.K."/>
            <person name="Emerson J.B."/>
            <person name="Anantharaman K."/>
            <person name="Thomas B.C."/>
            <person name="Malmstrom R."/>
            <person name="Stieglmeier M."/>
            <person name="Klingl A."/>
            <person name="Woyke T."/>
            <person name="Ryan C.M."/>
            <person name="Banfield J.F."/>
        </authorList>
    </citation>
    <scope>NUCLEOTIDE SEQUENCE [LARGE SCALE GENOMIC DNA]</scope>
</reference>
<evidence type="ECO:0000313" key="2">
    <source>
        <dbReference type="Proteomes" id="UP000230108"/>
    </source>
</evidence>
<dbReference type="SUPFAM" id="SSF48295">
    <property type="entry name" value="TrpR-like"/>
    <property type="match status" value="1"/>
</dbReference>
<evidence type="ECO:0000313" key="1">
    <source>
        <dbReference type="EMBL" id="PIY69310.1"/>
    </source>
</evidence>
<dbReference type="GO" id="GO:0043565">
    <property type="term" value="F:sequence-specific DNA binding"/>
    <property type="evidence" value="ECO:0007669"/>
    <property type="project" value="InterPro"/>
</dbReference>
<dbReference type="Pfam" id="PF01371">
    <property type="entry name" value="Trp_repressor"/>
    <property type="match status" value="1"/>
</dbReference>
<comment type="caution">
    <text evidence="1">The sequence shown here is derived from an EMBL/GenBank/DDBJ whole genome shotgun (WGS) entry which is preliminary data.</text>
</comment>
<dbReference type="InterPro" id="IPR000831">
    <property type="entry name" value="Trp_repress"/>
</dbReference>
<proteinExistence type="predicted"/>
<organism evidence="1 2">
    <name type="scientific">Candidatus Roizmanbacteria bacterium CG_4_10_14_0_8_um_filter_39_9</name>
    <dbReference type="NCBI Taxonomy" id="1974829"/>
    <lineage>
        <taxon>Bacteria</taxon>
        <taxon>Candidatus Roizmaniibacteriota</taxon>
    </lineage>
</organism>
<dbReference type="Proteomes" id="UP000230108">
    <property type="component" value="Unassembled WGS sequence"/>
</dbReference>
<dbReference type="InterPro" id="IPR038116">
    <property type="entry name" value="TrpR-like_sf"/>
</dbReference>
<dbReference type="EMBL" id="PFLF01000036">
    <property type="protein sequence ID" value="PIY69310.1"/>
    <property type="molecule type" value="Genomic_DNA"/>
</dbReference>
<accession>A0A2M7QEJ2</accession>
<sequence>MAHISKYKLKPQTYDKLFQLFFEVMTSSRSRGDFNKLMNDLLSPVERIMIAKRIVLVYLLIKEIDYRIICRTLKVSSTTVAKFKLLIERSEGLVPLLSRTVRNDKIKLFMIDLINDLMPPGRYGTNWSSAWHRRRIVRRMKDEGI</sequence>
<dbReference type="Gene3D" id="1.10.1270.10">
    <property type="entry name" value="TrpR-like"/>
    <property type="match status" value="1"/>
</dbReference>
<dbReference type="InterPro" id="IPR010921">
    <property type="entry name" value="Trp_repressor/repl_initiator"/>
</dbReference>
<name>A0A2M7QEJ2_9BACT</name>